<dbReference type="AlphaFoldDB" id="A0A8J6AYK0"/>
<organism evidence="3 4">
    <name type="scientific">Eleutherodactylus coqui</name>
    <name type="common">Puerto Rican coqui</name>
    <dbReference type="NCBI Taxonomy" id="57060"/>
    <lineage>
        <taxon>Eukaryota</taxon>
        <taxon>Metazoa</taxon>
        <taxon>Chordata</taxon>
        <taxon>Craniata</taxon>
        <taxon>Vertebrata</taxon>
        <taxon>Euteleostomi</taxon>
        <taxon>Amphibia</taxon>
        <taxon>Batrachia</taxon>
        <taxon>Anura</taxon>
        <taxon>Neobatrachia</taxon>
        <taxon>Hyloidea</taxon>
        <taxon>Eleutherodactylidae</taxon>
        <taxon>Eleutherodactylinae</taxon>
        <taxon>Eleutherodactylus</taxon>
        <taxon>Eleutherodactylus</taxon>
    </lineage>
</organism>
<keyword evidence="4" id="KW-1185">Reference proteome</keyword>
<feature type="domain" description="CARMIL C-terminal" evidence="2">
    <location>
        <begin position="1"/>
        <end position="90"/>
    </location>
</feature>
<protein>
    <recommendedName>
        <fullName evidence="2">CARMIL C-terminal domain-containing protein</fullName>
    </recommendedName>
</protein>
<sequence>MTPKSKRKSIHSRMLRPVSRAFEMEFDLDKALEDVPIHIEDPPYPSYKQDKRSSSVIAELPSEEGKKLEHFTKLRPKRMKKQQPSKSNVSRGFDFSKYRTA</sequence>
<evidence type="ECO:0000313" key="3">
    <source>
        <dbReference type="EMBL" id="KAG9460457.1"/>
    </source>
</evidence>
<dbReference type="Proteomes" id="UP000770717">
    <property type="component" value="Unassembled WGS sequence"/>
</dbReference>
<reference evidence="3" key="1">
    <citation type="thesis" date="2020" institute="ProQuest LLC" country="789 East Eisenhower Parkway, Ann Arbor, MI, USA">
        <title>Comparative Genomics and Chromosome Evolution.</title>
        <authorList>
            <person name="Mudd A.B."/>
        </authorList>
    </citation>
    <scope>NUCLEOTIDE SEQUENCE</scope>
    <source>
        <strain evidence="3">HN-11 Male</strain>
        <tissue evidence="3">Kidney and liver</tissue>
    </source>
</reference>
<dbReference type="OrthoDB" id="18598at2759"/>
<gene>
    <name evidence="3" type="ORF">GDO78_021695</name>
</gene>
<accession>A0A8J6AYK0</accession>
<comment type="caution">
    <text evidence="3">The sequence shown here is derived from an EMBL/GenBank/DDBJ whole genome shotgun (WGS) entry which is preliminary data.</text>
</comment>
<evidence type="ECO:0000259" key="2">
    <source>
        <dbReference type="Pfam" id="PF16000"/>
    </source>
</evidence>
<name>A0A8J6AYK0_ELECQ</name>
<dbReference type="EMBL" id="WNTK01067682">
    <property type="protein sequence ID" value="KAG9460457.1"/>
    <property type="molecule type" value="Genomic_DNA"/>
</dbReference>
<dbReference type="InterPro" id="IPR031943">
    <property type="entry name" value="CARMIL_C"/>
</dbReference>
<proteinExistence type="predicted"/>
<dbReference type="Pfam" id="PF16000">
    <property type="entry name" value="CARMIL_C"/>
    <property type="match status" value="1"/>
</dbReference>
<evidence type="ECO:0000313" key="4">
    <source>
        <dbReference type="Proteomes" id="UP000770717"/>
    </source>
</evidence>
<evidence type="ECO:0000256" key="1">
    <source>
        <dbReference type="SAM" id="MobiDB-lite"/>
    </source>
</evidence>
<feature type="region of interest" description="Disordered" evidence="1">
    <location>
        <begin position="75"/>
        <end position="101"/>
    </location>
</feature>